<dbReference type="InterPro" id="IPR029044">
    <property type="entry name" value="Nucleotide-diphossugar_trans"/>
</dbReference>
<dbReference type="AlphaFoldDB" id="A0A060CAB2"/>
<protein>
    <submittedName>
        <fullName evidence="4">Glyco_transf_15</fullName>
    </submittedName>
</protein>
<dbReference type="GO" id="GO:0005794">
    <property type="term" value="C:Golgi apparatus"/>
    <property type="evidence" value="ECO:0007669"/>
    <property type="project" value="TreeGrafter"/>
</dbReference>
<keyword evidence="3" id="KW-0808">Transferase</keyword>
<dbReference type="EMBL" id="KF126271">
    <property type="protein sequence ID" value="AIA93618.1"/>
    <property type="molecule type" value="Genomic_DNA"/>
</dbReference>
<keyword evidence="2" id="KW-0328">Glycosyltransferase</keyword>
<dbReference type="GO" id="GO:0006487">
    <property type="term" value="P:protein N-linked glycosylation"/>
    <property type="evidence" value="ECO:0007669"/>
    <property type="project" value="TreeGrafter"/>
</dbReference>
<evidence type="ECO:0000256" key="3">
    <source>
        <dbReference type="ARBA" id="ARBA00022679"/>
    </source>
</evidence>
<dbReference type="PANTHER" id="PTHR31121:SF6">
    <property type="entry name" value="ALPHA-1,2 MANNOSYLTRANSFERASE KTR1"/>
    <property type="match status" value="1"/>
</dbReference>
<dbReference type="SUPFAM" id="SSF53448">
    <property type="entry name" value="Nucleotide-diphospho-sugar transferases"/>
    <property type="match status" value="1"/>
</dbReference>
<dbReference type="GO" id="GO:0000026">
    <property type="term" value="F:alpha-1,2-mannosyltransferase activity"/>
    <property type="evidence" value="ECO:0007669"/>
    <property type="project" value="TreeGrafter"/>
</dbReference>
<name>A0A060CAB2_9EURO</name>
<dbReference type="GO" id="GO:0000032">
    <property type="term" value="P:cell wall mannoprotein biosynthetic process"/>
    <property type="evidence" value="ECO:0007669"/>
    <property type="project" value="TreeGrafter"/>
</dbReference>
<proteinExistence type="inferred from homology"/>
<dbReference type="PANTHER" id="PTHR31121">
    <property type="entry name" value="ALPHA-1,2 MANNOSYLTRANSFERASE KTR1"/>
    <property type="match status" value="1"/>
</dbReference>
<accession>A0A060CAB2</accession>
<dbReference type="Gene3D" id="3.90.550.10">
    <property type="entry name" value="Spore Coat Polysaccharide Biosynthesis Protein SpsA, Chain A"/>
    <property type="match status" value="1"/>
</dbReference>
<dbReference type="GO" id="GO:0016020">
    <property type="term" value="C:membrane"/>
    <property type="evidence" value="ECO:0007669"/>
    <property type="project" value="InterPro"/>
</dbReference>
<feature type="non-terminal residue" evidence="4">
    <location>
        <position position="134"/>
    </location>
</feature>
<dbReference type="Pfam" id="PF01793">
    <property type="entry name" value="Glyco_transf_15"/>
    <property type="match status" value="1"/>
</dbReference>
<organism evidence="4">
    <name type="scientific">uncultured Aspergillus</name>
    <dbReference type="NCBI Taxonomy" id="246267"/>
    <lineage>
        <taxon>Eukaryota</taxon>
        <taxon>Fungi</taxon>
        <taxon>Dikarya</taxon>
        <taxon>Ascomycota</taxon>
        <taxon>Pezizomycotina</taxon>
        <taxon>Eurotiomycetes</taxon>
        <taxon>Eurotiomycetidae</taxon>
        <taxon>Eurotiales</taxon>
        <taxon>Aspergillaceae</taxon>
        <taxon>environmental samples</taxon>
    </lineage>
</organism>
<sequence>RRAGGRVGIEAGARTLRSPAGTGPRRIRTSAWRRLSAVQPDTRVADAASDADVVVARGQAARVLFALVRSSDAEALASTMLELDRKFNGRDEARYPYVFVNDVEFDDAFVQHVRGATRAPVLFGRVPESQWRAP</sequence>
<comment type="similarity">
    <text evidence="1">Belongs to the glycosyltransferase 15 family.</text>
</comment>
<evidence type="ECO:0000256" key="1">
    <source>
        <dbReference type="ARBA" id="ARBA00007677"/>
    </source>
</evidence>
<evidence type="ECO:0000313" key="4">
    <source>
        <dbReference type="EMBL" id="AIA93618.1"/>
    </source>
</evidence>
<feature type="non-terminal residue" evidence="4">
    <location>
        <position position="1"/>
    </location>
</feature>
<dbReference type="InterPro" id="IPR002685">
    <property type="entry name" value="Glyco_trans_15"/>
</dbReference>
<evidence type="ECO:0000256" key="2">
    <source>
        <dbReference type="ARBA" id="ARBA00022676"/>
    </source>
</evidence>
<reference evidence="4" key="1">
    <citation type="journal article" date="2013" name="Environ. Microbiol.">
        <title>Seasonally variable intestinal metagenomes of the red palm weevil (Rhynchophorus ferrugineus).</title>
        <authorList>
            <person name="Jia S."/>
            <person name="Zhang X."/>
            <person name="Zhang G."/>
            <person name="Yin A."/>
            <person name="Zhang S."/>
            <person name="Li F."/>
            <person name="Wang L."/>
            <person name="Zhao D."/>
            <person name="Yun Q."/>
            <person name="Tala"/>
            <person name="Wang J."/>
            <person name="Sun G."/>
            <person name="Baabdullah M."/>
            <person name="Yu X."/>
            <person name="Hu S."/>
            <person name="Al-Mssallem I.S."/>
            <person name="Yu J."/>
        </authorList>
    </citation>
    <scope>NUCLEOTIDE SEQUENCE</scope>
</reference>